<feature type="domain" description="DUF4142" evidence="2">
    <location>
        <begin position="44"/>
        <end position="169"/>
    </location>
</feature>
<proteinExistence type="predicted"/>
<keyword evidence="1" id="KW-0732">Signal</keyword>
<dbReference type="InterPro" id="IPR012347">
    <property type="entry name" value="Ferritin-like"/>
</dbReference>
<dbReference type="InterPro" id="IPR025419">
    <property type="entry name" value="DUF4142"/>
</dbReference>
<keyword evidence="4" id="KW-1185">Reference proteome</keyword>
<dbReference type="RefSeq" id="WP_241792819.1">
    <property type="nucleotide sequence ID" value="NZ_JALBUU010000004.1"/>
</dbReference>
<evidence type="ECO:0000313" key="4">
    <source>
        <dbReference type="Proteomes" id="UP001201985"/>
    </source>
</evidence>
<feature type="signal peptide" evidence="1">
    <location>
        <begin position="1"/>
        <end position="17"/>
    </location>
</feature>
<dbReference type="EMBL" id="JALBUU010000004">
    <property type="protein sequence ID" value="MCI0753754.1"/>
    <property type="molecule type" value="Genomic_DNA"/>
</dbReference>
<evidence type="ECO:0000259" key="2">
    <source>
        <dbReference type="Pfam" id="PF13628"/>
    </source>
</evidence>
<feature type="chain" id="PRO_5047410344" evidence="1">
    <location>
        <begin position="18"/>
        <end position="173"/>
    </location>
</feature>
<evidence type="ECO:0000313" key="3">
    <source>
        <dbReference type="EMBL" id="MCI0753754.1"/>
    </source>
</evidence>
<dbReference type="Gene3D" id="1.20.1260.10">
    <property type="match status" value="1"/>
</dbReference>
<protein>
    <submittedName>
        <fullName evidence="3">DUF4142 domain-containing protein</fullName>
    </submittedName>
</protein>
<comment type="caution">
    <text evidence="3">The sequence shown here is derived from an EMBL/GenBank/DDBJ whole genome shotgun (WGS) entry which is preliminary data.</text>
</comment>
<gene>
    <name evidence="3" type="ORF">MON41_08270</name>
</gene>
<accession>A0ABS9W378</accession>
<sequence>MINRRMAGLMLVGTAVAGCTAGANTTPPMANVPTGPKTPSGLQRTALQGGAFLLQTAQLGTSQARSPALRRFCEFEASEQQGIVRAMGMAGYDVMPPPSLPAAKAAMLQELSSARGAAFDRMLIAAQQQGHQEALETYASIRQAGGPPADGIIALLAEDRIREHLAELQMIRA</sequence>
<evidence type="ECO:0000256" key="1">
    <source>
        <dbReference type="SAM" id="SignalP"/>
    </source>
</evidence>
<reference evidence="3 4" key="1">
    <citation type="submission" date="2022-03" db="EMBL/GenBank/DDBJ databases">
        <title>Complete genome analysis of Roseomonas KG 17.1 : a prolific producer of plant growth promoters.</title>
        <authorList>
            <person name="Saadouli I."/>
            <person name="Najjari A."/>
            <person name="Mosbah A."/>
            <person name="Ouzari H.I."/>
        </authorList>
    </citation>
    <scope>NUCLEOTIDE SEQUENCE [LARGE SCALE GENOMIC DNA]</scope>
    <source>
        <strain evidence="3 4">KG17-1</strain>
    </source>
</reference>
<dbReference type="Pfam" id="PF13628">
    <property type="entry name" value="DUF4142"/>
    <property type="match status" value="1"/>
</dbReference>
<dbReference type="Proteomes" id="UP001201985">
    <property type="component" value="Unassembled WGS sequence"/>
</dbReference>
<name>A0ABS9W378_9PROT</name>
<organism evidence="3 4">
    <name type="scientific">Teichococcus vastitatis</name>
    <dbReference type="NCBI Taxonomy" id="2307076"/>
    <lineage>
        <taxon>Bacteria</taxon>
        <taxon>Pseudomonadati</taxon>
        <taxon>Pseudomonadota</taxon>
        <taxon>Alphaproteobacteria</taxon>
        <taxon>Acetobacterales</taxon>
        <taxon>Roseomonadaceae</taxon>
        <taxon>Roseomonas</taxon>
    </lineage>
</organism>
<dbReference type="PROSITE" id="PS51257">
    <property type="entry name" value="PROKAR_LIPOPROTEIN"/>
    <property type="match status" value="1"/>
</dbReference>